<dbReference type="EMBL" id="LAZR01008220">
    <property type="protein sequence ID" value="KKM80191.1"/>
    <property type="molecule type" value="Genomic_DNA"/>
</dbReference>
<accession>A0A0F9KZP1</accession>
<evidence type="ECO:0000313" key="1">
    <source>
        <dbReference type="EMBL" id="KKM80191.1"/>
    </source>
</evidence>
<sequence>MNITHASVKMLNTLVILEYCRFNLHPFLIDPYQAFLLCIELVRYKVYFNQLLGL</sequence>
<organism evidence="1">
    <name type="scientific">marine sediment metagenome</name>
    <dbReference type="NCBI Taxonomy" id="412755"/>
    <lineage>
        <taxon>unclassified sequences</taxon>
        <taxon>metagenomes</taxon>
        <taxon>ecological metagenomes</taxon>
    </lineage>
</organism>
<protein>
    <submittedName>
        <fullName evidence="1">Uncharacterized protein</fullName>
    </submittedName>
</protein>
<name>A0A0F9KZP1_9ZZZZ</name>
<proteinExistence type="predicted"/>
<reference evidence="1" key="1">
    <citation type="journal article" date="2015" name="Nature">
        <title>Complex archaea that bridge the gap between prokaryotes and eukaryotes.</title>
        <authorList>
            <person name="Spang A."/>
            <person name="Saw J.H."/>
            <person name="Jorgensen S.L."/>
            <person name="Zaremba-Niedzwiedzka K."/>
            <person name="Martijn J."/>
            <person name="Lind A.E."/>
            <person name="van Eijk R."/>
            <person name="Schleper C."/>
            <person name="Guy L."/>
            <person name="Ettema T.J."/>
        </authorList>
    </citation>
    <scope>NUCLEOTIDE SEQUENCE</scope>
</reference>
<gene>
    <name evidence="1" type="ORF">LCGC14_1342340</name>
</gene>
<comment type="caution">
    <text evidence="1">The sequence shown here is derived from an EMBL/GenBank/DDBJ whole genome shotgun (WGS) entry which is preliminary data.</text>
</comment>
<dbReference type="AlphaFoldDB" id="A0A0F9KZP1"/>